<evidence type="ECO:0000256" key="1">
    <source>
        <dbReference type="SAM" id="MobiDB-lite"/>
    </source>
</evidence>
<dbReference type="RefSeq" id="WP_281384627.1">
    <property type="nucleotide sequence ID" value="NZ_JACIIZ010000004.1"/>
</dbReference>
<comment type="caution">
    <text evidence="2">The sequence shown here is derived from an EMBL/GenBank/DDBJ whole genome shotgun (WGS) entry which is preliminary data.</text>
</comment>
<feature type="compositionally biased region" description="Basic and acidic residues" evidence="1">
    <location>
        <begin position="1"/>
        <end position="14"/>
    </location>
</feature>
<feature type="region of interest" description="Disordered" evidence="1">
    <location>
        <begin position="1"/>
        <end position="44"/>
    </location>
</feature>
<name>A0A7X0AWQ1_9PROT</name>
<dbReference type="Proteomes" id="UP000539175">
    <property type="component" value="Unassembled WGS sequence"/>
</dbReference>
<dbReference type="EMBL" id="JACIIZ010000004">
    <property type="protein sequence ID" value="MBB6251117.1"/>
    <property type="molecule type" value="Genomic_DNA"/>
</dbReference>
<protein>
    <submittedName>
        <fullName evidence="2">Uncharacterized protein</fullName>
    </submittedName>
</protein>
<gene>
    <name evidence="2" type="ORF">FHS74_001662</name>
</gene>
<reference evidence="2 3" key="1">
    <citation type="submission" date="2020-08" db="EMBL/GenBank/DDBJ databases">
        <title>Genomic Encyclopedia of Type Strains, Phase IV (KMG-IV): sequencing the most valuable type-strain genomes for metagenomic binning, comparative biology and taxonomic classification.</title>
        <authorList>
            <person name="Goeker M."/>
        </authorList>
    </citation>
    <scope>NUCLEOTIDE SEQUENCE [LARGE SCALE GENOMIC DNA]</scope>
    <source>
        <strain evidence="2 3">DSM 22198</strain>
    </source>
</reference>
<evidence type="ECO:0000313" key="3">
    <source>
        <dbReference type="Proteomes" id="UP000539175"/>
    </source>
</evidence>
<evidence type="ECO:0000313" key="2">
    <source>
        <dbReference type="EMBL" id="MBB6251117.1"/>
    </source>
</evidence>
<proteinExistence type="predicted"/>
<organism evidence="2 3">
    <name type="scientific">Nitrospirillum iridis</name>
    <dbReference type="NCBI Taxonomy" id="765888"/>
    <lineage>
        <taxon>Bacteria</taxon>
        <taxon>Pseudomonadati</taxon>
        <taxon>Pseudomonadota</taxon>
        <taxon>Alphaproteobacteria</taxon>
        <taxon>Rhodospirillales</taxon>
        <taxon>Azospirillaceae</taxon>
        <taxon>Nitrospirillum</taxon>
    </lineage>
</organism>
<sequence length="44" mass="4713">MSKDRKHGNREVRKPKMVKSPAASAPPATIKGILEPATATKKKG</sequence>
<accession>A0A7X0AWQ1</accession>
<dbReference type="AlphaFoldDB" id="A0A7X0AWQ1"/>
<keyword evidence="3" id="KW-1185">Reference proteome</keyword>